<dbReference type="AlphaFoldDB" id="A0A7K0E0E8"/>
<dbReference type="EMBL" id="WEGI01000014">
    <property type="protein sequence ID" value="MQY30574.1"/>
    <property type="molecule type" value="Genomic_DNA"/>
</dbReference>
<accession>A0A7K0E0E8</accession>
<evidence type="ECO:0000313" key="2">
    <source>
        <dbReference type="EMBL" id="MQY30574.1"/>
    </source>
</evidence>
<evidence type="ECO:0000259" key="1">
    <source>
        <dbReference type="PROSITE" id="PS51819"/>
    </source>
</evidence>
<sequence length="124" mass="13289">MINGAHTIVYAADPGAARDFFRDVLGLPYVDAGHDWLIFRSPPAELAVHPADGSGSGRLELYLMCDDLSATMAELTAKGVEFTSEVTDQRWGLLTSLRVPGAGEIGLYEPKHPTAHDIDGPSLP</sequence>
<name>A0A7K0E0E8_9NOCA</name>
<dbReference type="RefSeq" id="WP_153347827.1">
    <property type="nucleotide sequence ID" value="NZ_WEGI01000014.1"/>
</dbReference>
<dbReference type="OrthoDB" id="2611891at2"/>
<dbReference type="InterPro" id="IPR037523">
    <property type="entry name" value="VOC_core"/>
</dbReference>
<organism evidence="2 3">
    <name type="scientific">Nocardia aurantia</name>
    <dbReference type="NCBI Taxonomy" id="2585199"/>
    <lineage>
        <taxon>Bacteria</taxon>
        <taxon>Bacillati</taxon>
        <taxon>Actinomycetota</taxon>
        <taxon>Actinomycetes</taxon>
        <taxon>Mycobacteriales</taxon>
        <taxon>Nocardiaceae</taxon>
        <taxon>Nocardia</taxon>
    </lineage>
</organism>
<keyword evidence="3" id="KW-1185">Reference proteome</keyword>
<proteinExistence type="predicted"/>
<reference evidence="2 3" key="1">
    <citation type="submission" date="2019-10" db="EMBL/GenBank/DDBJ databases">
        <title>Nocardia macrotermitis sp. nov. and Nocardia aurantia sp. nov., isolated from the gut of fungus growing-termite Macrotermes natalensis.</title>
        <authorList>
            <person name="Benndorf R."/>
            <person name="Schwitalla J."/>
            <person name="Martin K."/>
            <person name="De Beer W."/>
            <person name="Kaster A.-K."/>
            <person name="Vollmers J."/>
            <person name="Poulsen M."/>
            <person name="Beemelmanns C."/>
        </authorList>
    </citation>
    <scope>NUCLEOTIDE SEQUENCE [LARGE SCALE GENOMIC DNA]</scope>
    <source>
        <strain evidence="2 3">RB56</strain>
    </source>
</reference>
<comment type="caution">
    <text evidence="2">The sequence shown here is derived from an EMBL/GenBank/DDBJ whole genome shotgun (WGS) entry which is preliminary data.</text>
</comment>
<dbReference type="Pfam" id="PF00903">
    <property type="entry name" value="Glyoxalase"/>
    <property type="match status" value="1"/>
</dbReference>
<dbReference type="PANTHER" id="PTHR33993">
    <property type="entry name" value="GLYOXALASE-RELATED"/>
    <property type="match status" value="1"/>
</dbReference>
<dbReference type="Proteomes" id="UP000431401">
    <property type="component" value="Unassembled WGS sequence"/>
</dbReference>
<dbReference type="SUPFAM" id="SSF54593">
    <property type="entry name" value="Glyoxalase/Bleomycin resistance protein/Dihydroxybiphenyl dioxygenase"/>
    <property type="match status" value="1"/>
</dbReference>
<feature type="domain" description="VOC" evidence="1">
    <location>
        <begin position="1"/>
        <end position="110"/>
    </location>
</feature>
<evidence type="ECO:0000313" key="3">
    <source>
        <dbReference type="Proteomes" id="UP000431401"/>
    </source>
</evidence>
<gene>
    <name evidence="2" type="ORF">NRB56_61760</name>
</gene>
<dbReference type="Gene3D" id="3.10.180.10">
    <property type="entry name" value="2,3-Dihydroxybiphenyl 1,2-Dioxygenase, domain 1"/>
    <property type="match status" value="1"/>
</dbReference>
<dbReference type="InterPro" id="IPR029068">
    <property type="entry name" value="Glyas_Bleomycin-R_OHBP_Dase"/>
</dbReference>
<dbReference type="InterPro" id="IPR004360">
    <property type="entry name" value="Glyas_Fos-R_dOase_dom"/>
</dbReference>
<protein>
    <recommendedName>
        <fullName evidence="1">VOC domain-containing protein</fullName>
    </recommendedName>
</protein>
<dbReference type="InterPro" id="IPR052164">
    <property type="entry name" value="Anthracycline_SecMetBiosynth"/>
</dbReference>
<dbReference type="PROSITE" id="PS51819">
    <property type="entry name" value="VOC"/>
    <property type="match status" value="1"/>
</dbReference>